<proteinExistence type="predicted"/>
<dbReference type="Gene3D" id="2.40.10.10">
    <property type="entry name" value="Trypsin-like serine proteases"/>
    <property type="match status" value="1"/>
</dbReference>
<feature type="signal peptide" evidence="1">
    <location>
        <begin position="1"/>
        <end position="20"/>
    </location>
</feature>
<dbReference type="InterPro" id="IPR009003">
    <property type="entry name" value="Peptidase_S1_PA"/>
</dbReference>
<dbReference type="AlphaFoldDB" id="A0A1Y1WFC2"/>
<dbReference type="SUPFAM" id="SSF50494">
    <property type="entry name" value="Trypsin-like serine proteases"/>
    <property type="match status" value="1"/>
</dbReference>
<comment type="caution">
    <text evidence="2">The sequence shown here is derived from an EMBL/GenBank/DDBJ whole genome shotgun (WGS) entry which is preliminary data.</text>
</comment>
<keyword evidence="1" id="KW-0732">Signal</keyword>
<evidence type="ECO:0000313" key="3">
    <source>
        <dbReference type="Proteomes" id="UP000193922"/>
    </source>
</evidence>
<sequence>MSAFLPFFLLGSSVVPPFTSFGKRTIGCVTVSGNICAFSLFYGAIETAKQPHGAVKSLSPKLYQFKRYIGQVDEGMQMTALGWGAIISKHDHNSASSSLDVISITMGKPEGYQKFDAGSVCVLGKDNVGYACQGDCGTGTKVTLNRKRLLAGLVGRGGRSPEDSPCGTAEGSAIYLHVEYYMDFVQKETRLKLSDLAGVGV</sequence>
<dbReference type="RefSeq" id="XP_040745637.1">
    <property type="nucleotide sequence ID" value="XM_040885391.1"/>
</dbReference>
<name>A0A1Y1WFC2_9FUNG</name>
<evidence type="ECO:0000313" key="2">
    <source>
        <dbReference type="EMBL" id="ORX72213.1"/>
    </source>
</evidence>
<reference evidence="2 3" key="1">
    <citation type="submission" date="2016-07" db="EMBL/GenBank/DDBJ databases">
        <title>Pervasive Adenine N6-methylation of Active Genes in Fungi.</title>
        <authorList>
            <consortium name="DOE Joint Genome Institute"/>
            <person name="Mondo S.J."/>
            <person name="Dannebaum R.O."/>
            <person name="Kuo R.C."/>
            <person name="Labutti K."/>
            <person name="Haridas S."/>
            <person name="Kuo A."/>
            <person name="Salamov A."/>
            <person name="Ahrendt S.R."/>
            <person name="Lipzen A."/>
            <person name="Sullivan W."/>
            <person name="Andreopoulos W.B."/>
            <person name="Clum A."/>
            <person name="Lindquist E."/>
            <person name="Daum C."/>
            <person name="Ramamoorthy G.K."/>
            <person name="Gryganskyi A."/>
            <person name="Culley D."/>
            <person name="Magnuson J.K."/>
            <person name="James T.Y."/>
            <person name="O'Malley M.A."/>
            <person name="Stajich J.E."/>
            <person name="Spatafora J.W."/>
            <person name="Visel A."/>
            <person name="Grigoriev I.V."/>
        </authorList>
    </citation>
    <scope>NUCLEOTIDE SEQUENCE [LARGE SCALE GENOMIC DNA]</scope>
    <source>
        <strain evidence="2 3">ATCC 12442</strain>
    </source>
</reference>
<protein>
    <recommendedName>
        <fullName evidence="4">Peptidase S1 domain-containing protein</fullName>
    </recommendedName>
</protein>
<evidence type="ECO:0008006" key="4">
    <source>
        <dbReference type="Google" id="ProtNLM"/>
    </source>
</evidence>
<dbReference type="GeneID" id="63802039"/>
<feature type="chain" id="PRO_5012914696" description="Peptidase S1 domain-containing protein" evidence="1">
    <location>
        <begin position="21"/>
        <end position="201"/>
    </location>
</feature>
<gene>
    <name evidence="2" type="ORF">DL89DRAFT_255878</name>
</gene>
<accession>A0A1Y1WFC2</accession>
<organism evidence="2 3">
    <name type="scientific">Linderina pennispora</name>
    <dbReference type="NCBI Taxonomy" id="61395"/>
    <lineage>
        <taxon>Eukaryota</taxon>
        <taxon>Fungi</taxon>
        <taxon>Fungi incertae sedis</taxon>
        <taxon>Zoopagomycota</taxon>
        <taxon>Kickxellomycotina</taxon>
        <taxon>Kickxellomycetes</taxon>
        <taxon>Kickxellales</taxon>
        <taxon>Kickxellaceae</taxon>
        <taxon>Linderina</taxon>
    </lineage>
</organism>
<dbReference type="InterPro" id="IPR043504">
    <property type="entry name" value="Peptidase_S1_PA_chymotrypsin"/>
</dbReference>
<dbReference type="EMBL" id="MCFD01000003">
    <property type="protein sequence ID" value="ORX72213.1"/>
    <property type="molecule type" value="Genomic_DNA"/>
</dbReference>
<keyword evidence="3" id="KW-1185">Reference proteome</keyword>
<dbReference type="Proteomes" id="UP000193922">
    <property type="component" value="Unassembled WGS sequence"/>
</dbReference>
<evidence type="ECO:0000256" key="1">
    <source>
        <dbReference type="SAM" id="SignalP"/>
    </source>
</evidence>